<proteinExistence type="predicted"/>
<dbReference type="EMBL" id="RBUQ01000240">
    <property type="protein sequence ID" value="RMV33099.1"/>
    <property type="molecule type" value="Genomic_DNA"/>
</dbReference>
<evidence type="ECO:0000313" key="2">
    <source>
        <dbReference type="Proteomes" id="UP000271631"/>
    </source>
</evidence>
<dbReference type="AlphaFoldDB" id="A0A0N0X125"/>
<sequence length="55" mass="6444">MARSPLRFPFETEIGAHNALLNPFSHKFFRWNPLALHATHPMKEFSRFVSGGYQR</sequence>
<organism evidence="1 2">
    <name type="scientific">Pseudomonas syringae pv. maculicola</name>
    <dbReference type="NCBI Taxonomy" id="59511"/>
    <lineage>
        <taxon>Bacteria</taxon>
        <taxon>Pseudomonadati</taxon>
        <taxon>Pseudomonadota</taxon>
        <taxon>Gammaproteobacteria</taxon>
        <taxon>Pseudomonadales</taxon>
        <taxon>Pseudomonadaceae</taxon>
        <taxon>Pseudomonas</taxon>
    </lineage>
</organism>
<accession>A0A0N0X125</accession>
<gene>
    <name evidence="1" type="ORF">ALP13_102560</name>
</gene>
<protein>
    <submittedName>
        <fullName evidence="1">Uncharacterized protein</fullName>
    </submittedName>
</protein>
<evidence type="ECO:0000313" key="1">
    <source>
        <dbReference type="EMBL" id="RMV33099.1"/>
    </source>
</evidence>
<dbReference type="Proteomes" id="UP000271631">
    <property type="component" value="Unassembled WGS sequence"/>
</dbReference>
<reference evidence="1 2" key="1">
    <citation type="submission" date="2018-08" db="EMBL/GenBank/DDBJ databases">
        <title>Recombination of ecologically and evolutionarily significant loci maintains genetic cohesion in the Pseudomonas syringae species complex.</title>
        <authorList>
            <person name="Dillon M."/>
            <person name="Thakur S."/>
            <person name="Almeida R.N.D."/>
            <person name="Weir B.S."/>
            <person name="Guttman D.S."/>
        </authorList>
    </citation>
    <scope>NUCLEOTIDE SEQUENCE [LARGE SCALE GENOMIC DNA]</scope>
    <source>
        <strain evidence="1 2">ICMP 11281</strain>
    </source>
</reference>
<name>A0A0N0X125_PSEYM</name>
<comment type="caution">
    <text evidence="1">The sequence shown here is derived from an EMBL/GenBank/DDBJ whole genome shotgun (WGS) entry which is preliminary data.</text>
</comment>